<dbReference type="GO" id="GO:0005737">
    <property type="term" value="C:cytoplasm"/>
    <property type="evidence" value="ECO:0007669"/>
    <property type="project" value="TreeGrafter"/>
</dbReference>
<dbReference type="GO" id="GO:0009007">
    <property type="term" value="F:site-specific DNA-methyltransferase (adenine-specific) activity"/>
    <property type="evidence" value="ECO:0007669"/>
    <property type="project" value="TreeGrafter"/>
</dbReference>
<evidence type="ECO:0000256" key="1">
    <source>
        <dbReference type="ARBA" id="ARBA00022603"/>
    </source>
</evidence>
<dbReference type="GO" id="GO:0008170">
    <property type="term" value="F:N-methyltransferase activity"/>
    <property type="evidence" value="ECO:0007669"/>
    <property type="project" value="InterPro"/>
</dbReference>
<keyword evidence="2" id="KW-0808">Transferase</keyword>
<dbReference type="InterPro" id="IPR002941">
    <property type="entry name" value="DNA_methylase_N4/N6"/>
</dbReference>
<comment type="similarity">
    <text evidence="3">Belongs to the N(4)/N(6)-methyltransferase family.</text>
</comment>
<evidence type="ECO:0000259" key="4">
    <source>
        <dbReference type="Pfam" id="PF01555"/>
    </source>
</evidence>
<dbReference type="RefSeq" id="WP_156900793.1">
    <property type="nucleotide sequence ID" value="NZ_CP091521.1"/>
</dbReference>
<evidence type="ECO:0000313" key="6">
    <source>
        <dbReference type="Proteomes" id="UP000831534"/>
    </source>
</evidence>
<dbReference type="GO" id="GO:0003677">
    <property type="term" value="F:DNA binding"/>
    <property type="evidence" value="ECO:0007669"/>
    <property type="project" value="InterPro"/>
</dbReference>
<dbReference type="SUPFAM" id="SSF53335">
    <property type="entry name" value="S-adenosyl-L-methionine-dependent methyltransferases"/>
    <property type="match status" value="1"/>
</dbReference>
<protein>
    <recommendedName>
        <fullName evidence="3">Methyltransferase</fullName>
        <ecNumber evidence="3">2.1.1.-</ecNumber>
    </recommendedName>
</protein>
<proteinExistence type="inferred from homology"/>
<dbReference type="Proteomes" id="UP000831534">
    <property type="component" value="Chromosome"/>
</dbReference>
<evidence type="ECO:0000313" key="5">
    <source>
        <dbReference type="EMBL" id="UOP04164.2"/>
    </source>
</evidence>
<evidence type="ECO:0000256" key="2">
    <source>
        <dbReference type="ARBA" id="ARBA00022679"/>
    </source>
</evidence>
<reference evidence="5" key="1">
    <citation type="journal article" date="2022" name="Res Sq">
        <title>Evolution of multicellular longitudinally dividing oral cavity symbionts (Neisseriaceae).</title>
        <authorList>
            <person name="Nyongesa S."/>
            <person name="Weber P."/>
            <person name="Bernet E."/>
            <person name="Pullido F."/>
            <person name="Nieckarz M."/>
            <person name="Delaby M."/>
            <person name="Nieves C."/>
            <person name="Viehboeck T."/>
            <person name="Krause N."/>
            <person name="Rivera-Millot A."/>
            <person name="Nakamura A."/>
            <person name="Vischer N."/>
            <person name="VanNieuwenhze M."/>
            <person name="Brun Y."/>
            <person name="Cava F."/>
            <person name="Bulgheresi S."/>
            <person name="Veyrier F."/>
        </authorList>
    </citation>
    <scope>NUCLEOTIDE SEQUENCE</scope>
    <source>
        <strain evidence="5">17694</strain>
    </source>
</reference>
<dbReference type="Pfam" id="PF01555">
    <property type="entry name" value="N6_N4_Mtase"/>
    <property type="match status" value="1"/>
</dbReference>
<accession>A0A8T9MSV6</accession>
<dbReference type="Gene3D" id="3.40.50.150">
    <property type="entry name" value="Vaccinia Virus protein VP39"/>
    <property type="match status" value="1"/>
</dbReference>
<organism evidence="5 6">
    <name type="scientific">Conchiformibius kuhniae</name>
    <dbReference type="NCBI Taxonomy" id="211502"/>
    <lineage>
        <taxon>Bacteria</taxon>
        <taxon>Pseudomonadati</taxon>
        <taxon>Pseudomonadota</taxon>
        <taxon>Betaproteobacteria</taxon>
        <taxon>Neisseriales</taxon>
        <taxon>Neisseriaceae</taxon>
        <taxon>Conchiformibius</taxon>
    </lineage>
</organism>
<dbReference type="REBASE" id="613464">
    <property type="entry name" value="M1.Cku17694ORF6835P"/>
</dbReference>
<dbReference type="InterPro" id="IPR029063">
    <property type="entry name" value="SAM-dependent_MTases_sf"/>
</dbReference>
<name>A0A8T9MSV6_9NEIS</name>
<dbReference type="EMBL" id="CP091521">
    <property type="protein sequence ID" value="UOP04164.2"/>
    <property type="molecule type" value="Genomic_DNA"/>
</dbReference>
<dbReference type="PANTHER" id="PTHR13370">
    <property type="entry name" value="RNA METHYLASE-RELATED"/>
    <property type="match status" value="1"/>
</dbReference>
<dbReference type="KEGG" id="ckh:LVJ77_06835"/>
<dbReference type="GO" id="GO:0032259">
    <property type="term" value="P:methylation"/>
    <property type="evidence" value="ECO:0007669"/>
    <property type="project" value="UniProtKB-KW"/>
</dbReference>
<dbReference type="AlphaFoldDB" id="A0A8T9MSV6"/>
<gene>
    <name evidence="5" type="ORF">LVJ77_06835</name>
</gene>
<dbReference type="InterPro" id="IPR001091">
    <property type="entry name" value="RM_Methyltransferase"/>
</dbReference>
<dbReference type="PRINTS" id="PR00508">
    <property type="entry name" value="S21N4MTFRASE"/>
</dbReference>
<dbReference type="EC" id="2.1.1.-" evidence="3"/>
<feature type="domain" description="DNA methylase N-4/N-6" evidence="4">
    <location>
        <begin position="29"/>
        <end position="231"/>
    </location>
</feature>
<sequence>MTLFNLITEIYHVDCIAKMREMHQQNRIVQHIITDPPYAISSENQFHTMKNPRQGVDFGDWDWDFDPAAWLVDAFPLLDKNGSLIIFCSYKFISHICNQIEKLGGVVKDVLVWQKANPMPRNIHRRYVQDMEFAVWAVKGKSSKWVFNKPDDVSYQRAFFQTPTLLGKERTAHPTQKPVALMKRIIQIHTRPLDTVFDPFMGVGSTGIAALALYRQFIGCEQDAKWFEIAQQRLRSQGGLTHI</sequence>
<reference evidence="5" key="2">
    <citation type="submission" date="2024-09" db="EMBL/GenBank/DDBJ databases">
        <authorList>
            <person name="Veyrier F.J."/>
        </authorList>
    </citation>
    <scope>NUCLEOTIDE SEQUENCE</scope>
    <source>
        <strain evidence="5">17694</strain>
    </source>
</reference>
<dbReference type="PANTHER" id="PTHR13370:SF3">
    <property type="entry name" value="TRNA (GUANINE(10)-N2)-METHYLTRANSFERASE HOMOLOG"/>
    <property type="match status" value="1"/>
</dbReference>
<evidence type="ECO:0000256" key="3">
    <source>
        <dbReference type="RuleBase" id="RU362026"/>
    </source>
</evidence>
<keyword evidence="1" id="KW-0489">Methyltransferase</keyword>
<keyword evidence="6" id="KW-1185">Reference proteome</keyword>